<proteinExistence type="predicted"/>
<sequence length="297" mass="32655">MIQRIDMLKSEINELQQMLNDLDDSAVIQRLSLQGRLNAAQGELERVEATPEPLRARLTFRGRPVFGSHGIAADFGGKASNAFADAFAAVVAGLNENLQFMGPIPDRVKNQLLITGTAQGSFGFVFELPPAAGLFPEHERTGDALATIQSLFEASAQGSDDEVAELVEAIHPRAVKKVFEFLCLLSQYHALCGLEFKDKTFRFEGTEQLERSAGRLAEGNIQEKKETHRGMFLGVLPNSRSFEFQTANGVIKGKIGTAIEDPDIINREWLRQESCITLGVIQVGQGRPRYTLIGLPE</sequence>
<gene>
    <name evidence="2" type="ORF">FHW18_005368</name>
</gene>
<dbReference type="RefSeq" id="WP_179590695.1">
    <property type="nucleotide sequence ID" value="NZ_JACBYR010000003.1"/>
</dbReference>
<evidence type="ECO:0000313" key="2">
    <source>
        <dbReference type="EMBL" id="NYE86049.1"/>
    </source>
</evidence>
<dbReference type="AlphaFoldDB" id="A0A7Y9IZS0"/>
<organism evidence="2 3">
    <name type="scientific">Pigmentiphaga litoralis</name>
    <dbReference type="NCBI Taxonomy" id="516702"/>
    <lineage>
        <taxon>Bacteria</taxon>
        <taxon>Pseudomonadati</taxon>
        <taxon>Pseudomonadota</taxon>
        <taxon>Betaproteobacteria</taxon>
        <taxon>Burkholderiales</taxon>
        <taxon>Alcaligenaceae</taxon>
        <taxon>Pigmentiphaga</taxon>
    </lineage>
</organism>
<keyword evidence="3" id="KW-1185">Reference proteome</keyword>
<dbReference type="Proteomes" id="UP000542125">
    <property type="component" value="Unassembled WGS sequence"/>
</dbReference>
<evidence type="ECO:0000256" key="1">
    <source>
        <dbReference type="SAM" id="Coils"/>
    </source>
</evidence>
<protein>
    <submittedName>
        <fullName evidence="2">Uncharacterized protein</fullName>
    </submittedName>
</protein>
<reference evidence="2 3" key="1">
    <citation type="submission" date="2020-07" db="EMBL/GenBank/DDBJ databases">
        <title>Genomic Encyclopedia of Type Strains, Phase IV (KMG-V): Genome sequencing to study the core and pangenomes of soil and plant-associated prokaryotes.</title>
        <authorList>
            <person name="Whitman W."/>
        </authorList>
    </citation>
    <scope>NUCLEOTIDE SEQUENCE [LARGE SCALE GENOMIC DNA]</scope>
    <source>
        <strain evidence="2 3">SAS40</strain>
    </source>
</reference>
<accession>A0A7Y9IZS0</accession>
<name>A0A7Y9IZS0_9BURK</name>
<feature type="coiled-coil region" evidence="1">
    <location>
        <begin position="5"/>
        <end position="50"/>
    </location>
</feature>
<comment type="caution">
    <text evidence="2">The sequence shown here is derived from an EMBL/GenBank/DDBJ whole genome shotgun (WGS) entry which is preliminary data.</text>
</comment>
<evidence type="ECO:0000313" key="3">
    <source>
        <dbReference type="Proteomes" id="UP000542125"/>
    </source>
</evidence>
<dbReference type="EMBL" id="JACBYR010000003">
    <property type="protein sequence ID" value="NYE86049.1"/>
    <property type="molecule type" value="Genomic_DNA"/>
</dbReference>
<keyword evidence="1" id="KW-0175">Coiled coil</keyword>